<dbReference type="Proteomes" id="UP001500630">
    <property type="component" value="Unassembled WGS sequence"/>
</dbReference>
<name>A0ABP6ZFU2_9ACTN</name>
<proteinExistence type="predicted"/>
<accession>A0ABP6ZFU2</accession>
<evidence type="ECO:0000313" key="3">
    <source>
        <dbReference type="Proteomes" id="UP001500630"/>
    </source>
</evidence>
<dbReference type="InterPro" id="IPR015943">
    <property type="entry name" value="WD40/YVTN_repeat-like_dom_sf"/>
</dbReference>
<dbReference type="PROSITE" id="PS50082">
    <property type="entry name" value="WD_REPEATS_2"/>
    <property type="match status" value="1"/>
</dbReference>
<dbReference type="EMBL" id="BAABDQ010000043">
    <property type="protein sequence ID" value="GAA3607681.1"/>
    <property type="molecule type" value="Genomic_DNA"/>
</dbReference>
<evidence type="ECO:0000313" key="2">
    <source>
        <dbReference type="EMBL" id="GAA3607681.1"/>
    </source>
</evidence>
<feature type="repeat" description="WD" evidence="1">
    <location>
        <begin position="27"/>
        <end position="57"/>
    </location>
</feature>
<reference evidence="3" key="1">
    <citation type="journal article" date="2019" name="Int. J. Syst. Evol. Microbiol.">
        <title>The Global Catalogue of Microorganisms (GCM) 10K type strain sequencing project: providing services to taxonomists for standard genome sequencing and annotation.</title>
        <authorList>
            <consortium name="The Broad Institute Genomics Platform"/>
            <consortium name="The Broad Institute Genome Sequencing Center for Infectious Disease"/>
            <person name="Wu L."/>
            <person name="Ma J."/>
        </authorList>
    </citation>
    <scope>NUCLEOTIDE SEQUENCE [LARGE SCALE GENOMIC DNA]</scope>
    <source>
        <strain evidence="3">JCM 17326</strain>
    </source>
</reference>
<dbReference type="InterPro" id="IPR001680">
    <property type="entry name" value="WD40_rpt"/>
</dbReference>
<organism evidence="2 3">
    <name type="scientific">Nonomuraea rosea</name>
    <dbReference type="NCBI Taxonomy" id="638574"/>
    <lineage>
        <taxon>Bacteria</taxon>
        <taxon>Bacillati</taxon>
        <taxon>Actinomycetota</taxon>
        <taxon>Actinomycetes</taxon>
        <taxon>Streptosporangiales</taxon>
        <taxon>Streptosporangiaceae</taxon>
        <taxon>Nonomuraea</taxon>
    </lineage>
</organism>
<comment type="caution">
    <text evidence="2">The sequence shown here is derived from an EMBL/GenBank/DDBJ whole genome shotgun (WGS) entry which is preliminary data.</text>
</comment>
<keyword evidence="3" id="KW-1185">Reference proteome</keyword>
<dbReference type="InterPro" id="IPR036322">
    <property type="entry name" value="WD40_repeat_dom_sf"/>
</dbReference>
<dbReference type="SUPFAM" id="SSF50978">
    <property type="entry name" value="WD40 repeat-like"/>
    <property type="match status" value="1"/>
</dbReference>
<evidence type="ECO:0000256" key="1">
    <source>
        <dbReference type="PROSITE-ProRule" id="PRU00221"/>
    </source>
</evidence>
<evidence type="ECO:0008006" key="4">
    <source>
        <dbReference type="Google" id="ProtNLM"/>
    </source>
</evidence>
<keyword evidence="1" id="KW-0853">WD repeat</keyword>
<sequence>MGAAWPPRARTRRSRWDVPSRRRTEILSGHQSAIRSLAFLAGDSLIAGADDGRIIRWAFDTDAALCGRLGGI</sequence>
<dbReference type="RefSeq" id="WP_345575015.1">
    <property type="nucleotide sequence ID" value="NZ_BAABDQ010000043.1"/>
</dbReference>
<protein>
    <recommendedName>
        <fullName evidence="4">WD40 repeat domain-containing protein</fullName>
    </recommendedName>
</protein>
<gene>
    <name evidence="2" type="ORF">GCM10022419_110780</name>
</gene>
<dbReference type="Gene3D" id="2.130.10.10">
    <property type="entry name" value="YVTN repeat-like/Quinoprotein amine dehydrogenase"/>
    <property type="match status" value="1"/>
</dbReference>